<evidence type="ECO:0000256" key="1">
    <source>
        <dbReference type="SAM" id="SignalP"/>
    </source>
</evidence>
<proteinExistence type="predicted"/>
<protein>
    <submittedName>
        <fullName evidence="2">Putative Lipoprotein</fullName>
    </submittedName>
</protein>
<accession>A0A0C2I4A2</accession>
<keyword evidence="1" id="KW-0732">Signal</keyword>
<dbReference type="Proteomes" id="UP000031535">
    <property type="component" value="Unassembled WGS sequence"/>
</dbReference>
<keyword evidence="3" id="KW-1185">Reference proteome</keyword>
<feature type="chain" id="PRO_5002150120" evidence="1">
    <location>
        <begin position="29"/>
        <end position="393"/>
    </location>
</feature>
<evidence type="ECO:0000313" key="2">
    <source>
        <dbReference type="EMBL" id="KIH84041.1"/>
    </source>
</evidence>
<dbReference type="EMBL" id="JXDG01000029">
    <property type="protein sequence ID" value="KIH84041.1"/>
    <property type="molecule type" value="Genomic_DNA"/>
</dbReference>
<dbReference type="Gene3D" id="3.40.50.1820">
    <property type="entry name" value="alpha/beta hydrolase"/>
    <property type="match status" value="1"/>
</dbReference>
<sequence length="393" mass="44011">MDIFFATKPEKLFSLVLASLLLSSCASVKPPPEPKPSAIPEAETVTLSEKINYGLEQYAAIKVKYATNRRKNAEGGFLPEIDTSKNSLSYGQEVVLIPLARERGSYKDSHSTFFKILMKAGLKDEKNDPIISIESSQSQALSEADFFKSLKADDQLSKGDILLFVHGFNVKFEDSIKRAAQVSYDLDLNLQTFVFSWPSIGEPLKYNRDFGRAIDSTDDFKNFLSKLAASNNGKRIHILAHSMGSKVVIPALTSLYAENHKFFKQHFGNIILAAPDFPRETFFKTYKDSFADFGRTTIYMSSDDRALKLSSSSYMADRDMLGFSGPAGFFYPGIDSIDITQALSIEDILGHSKYGNSSRVLGDMHYMIGENLRANKRYGFHVIPPNKYWVLQP</sequence>
<gene>
    <name evidence="2" type="ORF">UCMB321_2233</name>
</gene>
<organism evidence="2 3">
    <name type="scientific">Pseudomonas batumici</name>
    <dbReference type="NCBI Taxonomy" id="226910"/>
    <lineage>
        <taxon>Bacteria</taxon>
        <taxon>Pseudomonadati</taxon>
        <taxon>Pseudomonadota</taxon>
        <taxon>Gammaproteobacteria</taxon>
        <taxon>Pseudomonadales</taxon>
        <taxon>Pseudomonadaceae</taxon>
        <taxon>Pseudomonas</taxon>
    </lineage>
</organism>
<comment type="caution">
    <text evidence="2">The sequence shown here is derived from an EMBL/GenBank/DDBJ whole genome shotgun (WGS) entry which is preliminary data.</text>
</comment>
<keyword evidence="2" id="KW-0449">Lipoprotein</keyword>
<dbReference type="RefSeq" id="WP_245220780.1">
    <property type="nucleotide sequence ID" value="NZ_JXDG01000029.1"/>
</dbReference>
<dbReference type="PATRIC" id="fig|226910.6.peg.2221"/>
<name>A0A0C2I4A2_9PSED</name>
<dbReference type="InterPro" id="IPR029058">
    <property type="entry name" value="AB_hydrolase_fold"/>
</dbReference>
<dbReference type="AlphaFoldDB" id="A0A0C2I4A2"/>
<reference evidence="2 3" key="1">
    <citation type="submission" date="2015-01" db="EMBL/GenBank/DDBJ databases">
        <title>Complete genome of Pseudomonas batumici UCM B-321 producer of the batumin antibiotic with strong antistaphilococcal and potential anticancer activity.</title>
        <authorList>
            <person name="Klochko V.V."/>
            <person name="Zelena L.B."/>
            <person name="Elena K.A."/>
            <person name="Reva O.N."/>
        </authorList>
    </citation>
    <scope>NUCLEOTIDE SEQUENCE [LARGE SCALE GENOMIC DNA]</scope>
    <source>
        <strain evidence="2 3">UCM B-321</strain>
    </source>
</reference>
<feature type="signal peptide" evidence="1">
    <location>
        <begin position="1"/>
        <end position="28"/>
    </location>
</feature>
<dbReference type="InterPro" id="IPR010297">
    <property type="entry name" value="DUF900_hydrolase"/>
</dbReference>
<dbReference type="Pfam" id="PF05990">
    <property type="entry name" value="DUF900"/>
    <property type="match status" value="1"/>
</dbReference>
<dbReference type="PANTHER" id="PTHR36513:SF1">
    <property type="entry name" value="TRANSMEMBRANE PROTEIN"/>
    <property type="match status" value="1"/>
</dbReference>
<evidence type="ECO:0000313" key="3">
    <source>
        <dbReference type="Proteomes" id="UP000031535"/>
    </source>
</evidence>
<dbReference type="PANTHER" id="PTHR36513">
    <property type="entry name" value="ABC TRANSMEMBRANE TYPE-1 DOMAIN-CONTAINING PROTEIN"/>
    <property type="match status" value="1"/>
</dbReference>
<dbReference type="SUPFAM" id="SSF53474">
    <property type="entry name" value="alpha/beta-Hydrolases"/>
    <property type="match status" value="1"/>
</dbReference>